<feature type="compositionally biased region" description="Basic and acidic residues" evidence="11">
    <location>
        <begin position="157"/>
        <end position="199"/>
    </location>
</feature>
<dbReference type="PANTHER" id="PTHR12960">
    <property type="entry name" value="GLE-1-RELATED"/>
    <property type="match status" value="1"/>
</dbReference>
<organism evidence="12 13">
    <name type="scientific">Cercospora zeae-maydis SCOH1-5</name>
    <dbReference type="NCBI Taxonomy" id="717836"/>
    <lineage>
        <taxon>Eukaryota</taxon>
        <taxon>Fungi</taxon>
        <taxon>Dikarya</taxon>
        <taxon>Ascomycota</taxon>
        <taxon>Pezizomycotina</taxon>
        <taxon>Dothideomycetes</taxon>
        <taxon>Dothideomycetidae</taxon>
        <taxon>Mycosphaerellales</taxon>
        <taxon>Mycosphaerellaceae</taxon>
        <taxon>Cercospora</taxon>
    </lineage>
</organism>
<evidence type="ECO:0000313" key="12">
    <source>
        <dbReference type="EMBL" id="KAF2206704.1"/>
    </source>
</evidence>
<gene>
    <name evidence="12" type="ORF">CERZMDRAFT_89098</name>
</gene>
<evidence type="ECO:0000256" key="2">
    <source>
        <dbReference type="ARBA" id="ARBA00011056"/>
    </source>
</evidence>
<dbReference type="Gene3D" id="1.25.40.510">
    <property type="entry name" value="GLE1-like"/>
    <property type="match status" value="1"/>
</dbReference>
<evidence type="ECO:0000256" key="4">
    <source>
        <dbReference type="ARBA" id="ARBA00022816"/>
    </source>
</evidence>
<feature type="region of interest" description="Disordered" evidence="11">
    <location>
        <begin position="116"/>
        <end position="233"/>
    </location>
</feature>
<evidence type="ECO:0000256" key="7">
    <source>
        <dbReference type="ARBA" id="ARBA00023132"/>
    </source>
</evidence>
<keyword evidence="5" id="KW-0653">Protein transport</keyword>
<dbReference type="GO" id="GO:0016973">
    <property type="term" value="P:poly(A)+ mRNA export from nucleus"/>
    <property type="evidence" value="ECO:0007669"/>
    <property type="project" value="InterPro"/>
</dbReference>
<dbReference type="GO" id="GO:0000822">
    <property type="term" value="F:inositol hexakisphosphate binding"/>
    <property type="evidence" value="ECO:0007669"/>
    <property type="project" value="TreeGrafter"/>
</dbReference>
<protein>
    <recommendedName>
        <fullName evidence="9">mRNA export factor GLE1</fullName>
    </recommendedName>
    <alternativeName>
        <fullName evidence="10">Nucleoporin GLE1</fullName>
    </alternativeName>
</protein>
<dbReference type="Pfam" id="PF07817">
    <property type="entry name" value="GLE1"/>
    <property type="match status" value="1"/>
</dbReference>
<comment type="subcellular location">
    <subcellularLocation>
        <location evidence="1">Nucleus</location>
        <location evidence="1">Nuclear pore complex</location>
    </subcellularLocation>
</comment>
<comment type="similarity">
    <text evidence="2">Belongs to the GLE1 family.</text>
</comment>
<dbReference type="GO" id="GO:0015031">
    <property type="term" value="P:protein transport"/>
    <property type="evidence" value="ECO:0007669"/>
    <property type="project" value="UniProtKB-KW"/>
</dbReference>
<keyword evidence="7" id="KW-0906">Nuclear pore complex</keyword>
<dbReference type="GO" id="GO:0005543">
    <property type="term" value="F:phospholipid binding"/>
    <property type="evidence" value="ECO:0007669"/>
    <property type="project" value="TreeGrafter"/>
</dbReference>
<reference evidence="12" key="1">
    <citation type="journal article" date="2020" name="Stud. Mycol.">
        <title>101 Dothideomycetes genomes: a test case for predicting lifestyles and emergence of pathogens.</title>
        <authorList>
            <person name="Haridas S."/>
            <person name="Albert R."/>
            <person name="Binder M."/>
            <person name="Bloem J."/>
            <person name="Labutti K."/>
            <person name="Salamov A."/>
            <person name="Andreopoulos B."/>
            <person name="Baker S."/>
            <person name="Barry K."/>
            <person name="Bills G."/>
            <person name="Bluhm B."/>
            <person name="Cannon C."/>
            <person name="Castanera R."/>
            <person name="Culley D."/>
            <person name="Daum C."/>
            <person name="Ezra D."/>
            <person name="Gonzalez J."/>
            <person name="Henrissat B."/>
            <person name="Kuo A."/>
            <person name="Liang C."/>
            <person name="Lipzen A."/>
            <person name="Lutzoni F."/>
            <person name="Magnuson J."/>
            <person name="Mondo S."/>
            <person name="Nolan M."/>
            <person name="Ohm R."/>
            <person name="Pangilinan J."/>
            <person name="Park H.-J."/>
            <person name="Ramirez L."/>
            <person name="Alfaro M."/>
            <person name="Sun H."/>
            <person name="Tritt A."/>
            <person name="Yoshinaga Y."/>
            <person name="Zwiers L.-H."/>
            <person name="Turgeon B."/>
            <person name="Goodwin S."/>
            <person name="Spatafora J."/>
            <person name="Crous P."/>
            <person name="Grigoriev I."/>
        </authorList>
    </citation>
    <scope>NUCLEOTIDE SEQUENCE</scope>
    <source>
        <strain evidence="12">SCOH1-5</strain>
    </source>
</reference>
<evidence type="ECO:0000313" key="13">
    <source>
        <dbReference type="Proteomes" id="UP000799539"/>
    </source>
</evidence>
<keyword evidence="3" id="KW-0813">Transport</keyword>
<dbReference type="EMBL" id="ML992713">
    <property type="protein sequence ID" value="KAF2206704.1"/>
    <property type="molecule type" value="Genomic_DNA"/>
</dbReference>
<dbReference type="PANTHER" id="PTHR12960:SF0">
    <property type="entry name" value="MRNA EXPORT FACTOR GLE1"/>
    <property type="match status" value="1"/>
</dbReference>
<evidence type="ECO:0000256" key="10">
    <source>
        <dbReference type="ARBA" id="ARBA00029983"/>
    </source>
</evidence>
<evidence type="ECO:0000256" key="3">
    <source>
        <dbReference type="ARBA" id="ARBA00022448"/>
    </source>
</evidence>
<dbReference type="InterPro" id="IPR038506">
    <property type="entry name" value="GLE1-like_sf"/>
</dbReference>
<accession>A0A6A6F039</accession>
<feature type="region of interest" description="Disordered" evidence="11">
    <location>
        <begin position="1"/>
        <end position="36"/>
    </location>
</feature>
<evidence type="ECO:0000256" key="5">
    <source>
        <dbReference type="ARBA" id="ARBA00022927"/>
    </source>
</evidence>
<dbReference type="Proteomes" id="UP000799539">
    <property type="component" value="Unassembled WGS sequence"/>
</dbReference>
<evidence type="ECO:0000256" key="6">
    <source>
        <dbReference type="ARBA" id="ARBA00023010"/>
    </source>
</evidence>
<feature type="compositionally biased region" description="Basic and acidic residues" evidence="11">
    <location>
        <begin position="116"/>
        <end position="150"/>
    </location>
</feature>
<evidence type="ECO:0000256" key="9">
    <source>
        <dbReference type="ARBA" id="ARBA00026227"/>
    </source>
</evidence>
<keyword evidence="8" id="KW-0539">Nucleus</keyword>
<dbReference type="GO" id="GO:0044614">
    <property type="term" value="C:nuclear pore cytoplasmic filaments"/>
    <property type="evidence" value="ECO:0007669"/>
    <property type="project" value="TreeGrafter"/>
</dbReference>
<evidence type="ECO:0000256" key="11">
    <source>
        <dbReference type="SAM" id="MobiDB-lite"/>
    </source>
</evidence>
<keyword evidence="6" id="KW-0811">Translocation</keyword>
<evidence type="ECO:0000256" key="1">
    <source>
        <dbReference type="ARBA" id="ARBA00004567"/>
    </source>
</evidence>
<name>A0A6A6F039_9PEZI</name>
<dbReference type="OrthoDB" id="420884at2759"/>
<dbReference type="InterPro" id="IPR012476">
    <property type="entry name" value="GLE1"/>
</dbReference>
<dbReference type="AlphaFoldDB" id="A0A6A6F039"/>
<sequence length="547" mass="63454">MASPYQSTNRSRSSTSLLRANPSSRSERNSPHELQSLQLVEDLSRLLSDDDRTFKRKLDEETLLQQQRHVEALEKALQQHEAVRRSAEHTFEAVQLELERQRITREAAQARRLAEERRKLEEAKQTELRRVEEARQREETQRKEQERRQQEQQLARQRREEQESEARSRQQAEEQKRAEAQRKAADEAAAREAESKRQEQLNQQRAQQAAQAADRQQPASTARASVPSGLGTTQEERLQLHNAYLKLHMQCKELRKEISLIKNSNRQLYDSIRDNARHIKLAVGQLAKNDSVGNRKRINTIQDHWKWSITCCPSETTDINLYRLQPVDPLQVPKVFLYMVNYTVKIILKQLAYEATVDAEHAEPIGILTATLFSKPEFKPGGHFMSDMLWAKFHKVHAALFGLRFNELTPDGRMALGFKRDVYTSKTMWHDAVRALSRGYAAITLRDFSRSQNENPFPNRLYWEALSRILTTPVEERISLHYVTVDGMLDPLFVPRFIKFYGSNALAALRAAVLEFPKPPHKEGHELAKTTLQKLSVKFQEQSNLRI</sequence>
<keyword evidence="4" id="KW-0509">mRNA transport</keyword>
<dbReference type="GO" id="GO:0031369">
    <property type="term" value="F:translation initiation factor binding"/>
    <property type="evidence" value="ECO:0007669"/>
    <property type="project" value="TreeGrafter"/>
</dbReference>
<proteinExistence type="inferred from homology"/>
<evidence type="ECO:0000256" key="8">
    <source>
        <dbReference type="ARBA" id="ARBA00023242"/>
    </source>
</evidence>
<feature type="compositionally biased region" description="Low complexity" evidence="11">
    <location>
        <begin position="200"/>
        <end position="219"/>
    </location>
</feature>
<feature type="compositionally biased region" description="Low complexity" evidence="11">
    <location>
        <begin position="7"/>
        <end position="19"/>
    </location>
</feature>
<keyword evidence="13" id="KW-1185">Reference proteome</keyword>
<dbReference type="GO" id="GO:0005737">
    <property type="term" value="C:cytoplasm"/>
    <property type="evidence" value="ECO:0007669"/>
    <property type="project" value="TreeGrafter"/>
</dbReference>